<dbReference type="Pfam" id="PF00962">
    <property type="entry name" value="A_deaminase"/>
    <property type="match status" value="2"/>
</dbReference>
<gene>
    <name evidence="6" type="primary">AAH1</name>
    <name evidence="8" type="ORF">TI39_contig303g00001</name>
</gene>
<organism evidence="8 9">
    <name type="scientific">Zymoseptoria brevis</name>
    <dbReference type="NCBI Taxonomy" id="1047168"/>
    <lineage>
        <taxon>Eukaryota</taxon>
        <taxon>Fungi</taxon>
        <taxon>Dikarya</taxon>
        <taxon>Ascomycota</taxon>
        <taxon>Pezizomycotina</taxon>
        <taxon>Dothideomycetes</taxon>
        <taxon>Dothideomycetidae</taxon>
        <taxon>Mycosphaerellales</taxon>
        <taxon>Mycosphaerellaceae</taxon>
        <taxon>Zymoseptoria</taxon>
    </lineage>
</organism>
<keyword evidence="3 6" id="KW-0378">Hydrolase</keyword>
<evidence type="ECO:0000256" key="4">
    <source>
        <dbReference type="ARBA" id="ARBA00022833"/>
    </source>
</evidence>
<feature type="domain" description="Adenosine deaminase" evidence="7">
    <location>
        <begin position="78"/>
        <end position="259"/>
    </location>
</feature>
<evidence type="ECO:0000256" key="6">
    <source>
        <dbReference type="HAMAP-Rule" id="MF_03145"/>
    </source>
</evidence>
<dbReference type="STRING" id="1047168.A0A0F4GUN3"/>
<dbReference type="GO" id="GO:0006146">
    <property type="term" value="P:adenine catabolic process"/>
    <property type="evidence" value="ECO:0007669"/>
    <property type="project" value="UniProtKB-UniRule"/>
</dbReference>
<protein>
    <recommendedName>
        <fullName evidence="6">Adenine deaminase</fullName>
        <shortName evidence="6">ADE</shortName>
        <ecNumber evidence="6">3.5.4.2</ecNumber>
    </recommendedName>
    <alternativeName>
        <fullName evidence="6">Adenine aminohydrolase</fullName>
        <shortName evidence="6">AAH</shortName>
    </alternativeName>
</protein>
<comment type="caution">
    <text evidence="6">Lacks conserved residue(s) required for the propagation of feature annotation.</text>
</comment>
<dbReference type="OrthoDB" id="272271at2759"/>
<dbReference type="InterPro" id="IPR006330">
    <property type="entry name" value="Ado/ade_deaminase"/>
</dbReference>
<feature type="domain" description="Adenosine deaminase" evidence="7">
    <location>
        <begin position="14"/>
        <end position="77"/>
    </location>
</feature>
<dbReference type="GO" id="GO:0009117">
    <property type="term" value="P:nucleotide metabolic process"/>
    <property type="evidence" value="ECO:0007669"/>
    <property type="project" value="UniProtKB-KW"/>
</dbReference>
<evidence type="ECO:0000256" key="5">
    <source>
        <dbReference type="ARBA" id="ARBA00023080"/>
    </source>
</evidence>
<name>A0A0F4GUN3_9PEZI</name>
<evidence type="ECO:0000313" key="9">
    <source>
        <dbReference type="Proteomes" id="UP000033647"/>
    </source>
</evidence>
<dbReference type="HAMAP" id="MF_01962">
    <property type="entry name" value="Adenine_deaminase"/>
    <property type="match status" value="1"/>
</dbReference>
<feature type="site" description="Important for catalytic activity" evidence="6">
    <location>
        <position position="211"/>
    </location>
</feature>
<comment type="similarity">
    <text evidence="6">Belongs to the metallo-dependent hydrolases superfamily. Adenosine and AMP deaminases family. Adenine deaminase type 2 subfamily.</text>
</comment>
<dbReference type="GO" id="GO:0005829">
    <property type="term" value="C:cytosol"/>
    <property type="evidence" value="ECO:0007669"/>
    <property type="project" value="TreeGrafter"/>
</dbReference>
<reference evidence="8 9" key="1">
    <citation type="submission" date="2015-03" db="EMBL/GenBank/DDBJ databases">
        <title>RNA-seq based gene annotation and comparative genomics of four Zymoseptoria species reveal species-specific pathogenicity related genes and transposable element activity.</title>
        <authorList>
            <person name="Grandaubert J."/>
            <person name="Bhattacharyya A."/>
            <person name="Stukenbrock E.H."/>
        </authorList>
    </citation>
    <scope>NUCLEOTIDE SEQUENCE [LARGE SCALE GENOMIC DNA]</scope>
    <source>
        <strain evidence="8 9">Zb18110</strain>
    </source>
</reference>
<dbReference type="AlphaFoldDB" id="A0A0F4GUN3"/>
<dbReference type="InterPro" id="IPR001365">
    <property type="entry name" value="A_deaminase_dom"/>
</dbReference>
<keyword evidence="9" id="KW-1185">Reference proteome</keyword>
<keyword evidence="4" id="KW-0862">Zinc</keyword>
<sequence length="284" mass="31701">MCQGSLHDLLKSLPKCEHHMHLEGALTPKLLFELASKNQIQLPADDKAFTSTETLLERYNHFTSLDDFLHYYYIGMNAVMHAEVFFDPQAHLERGVSHETVLAGFGQARKRAQLELGISSELVCCFLRHLPVTDSLAMFQTEAVQASFARGEIIGIGLDSSENGFPPELFTDIYSRAKMLGMRRTAHAGEEGPAAYIRASLDDLSVERIDHGIRLADDPALLARIAREGIMLTVCPMSNVLLRCVTQVSELPIRAFLDSTRTIRRISETTTFSTTTARCRMRSA</sequence>
<dbReference type="SUPFAM" id="SSF51556">
    <property type="entry name" value="Metallo-dependent hydrolases"/>
    <property type="match status" value="1"/>
</dbReference>
<proteinExistence type="inferred from homology"/>
<comment type="caution">
    <text evidence="8">The sequence shown here is derived from an EMBL/GenBank/DDBJ whole genome shotgun (WGS) entry which is preliminary data.</text>
</comment>
<evidence type="ECO:0000256" key="2">
    <source>
        <dbReference type="ARBA" id="ARBA00022723"/>
    </source>
</evidence>
<dbReference type="EMBL" id="LAFY01000295">
    <property type="protein sequence ID" value="KJY01107.1"/>
    <property type="molecule type" value="Genomic_DNA"/>
</dbReference>
<comment type="function">
    <text evidence="6">Catalyzes the hydrolytic deamination of adenine to hypoxanthine. Plays an important role in the purine salvage pathway and in nitrogen catabolism.</text>
</comment>
<dbReference type="InterPro" id="IPR028892">
    <property type="entry name" value="ADE"/>
</dbReference>
<dbReference type="EC" id="3.5.4.2" evidence="6"/>
<dbReference type="GO" id="GO:0005634">
    <property type="term" value="C:nucleus"/>
    <property type="evidence" value="ECO:0007669"/>
    <property type="project" value="UniProtKB-SubCell"/>
</dbReference>
<dbReference type="GO" id="GO:0043103">
    <property type="term" value="P:hypoxanthine salvage"/>
    <property type="evidence" value="ECO:0007669"/>
    <property type="project" value="UniProtKB-UniRule"/>
</dbReference>
<accession>A0A0F4GUN3</accession>
<evidence type="ECO:0000256" key="1">
    <source>
        <dbReference type="ARBA" id="ARBA00001947"/>
    </source>
</evidence>
<keyword evidence="5 6" id="KW-0546">Nucleotide metabolism</keyword>
<feature type="active site" description="Proton donor" evidence="6">
    <location>
        <position position="190"/>
    </location>
</feature>
<dbReference type="Proteomes" id="UP000033647">
    <property type="component" value="Unassembled WGS sequence"/>
</dbReference>
<keyword evidence="6" id="KW-0963">Cytoplasm</keyword>
<evidence type="ECO:0000256" key="3">
    <source>
        <dbReference type="ARBA" id="ARBA00022801"/>
    </source>
</evidence>
<dbReference type="InterPro" id="IPR032466">
    <property type="entry name" value="Metal_Hydrolase"/>
</dbReference>
<dbReference type="GO" id="GO:0000034">
    <property type="term" value="F:adenine deaminase activity"/>
    <property type="evidence" value="ECO:0007669"/>
    <property type="project" value="UniProtKB-UniRule"/>
</dbReference>
<evidence type="ECO:0000313" key="8">
    <source>
        <dbReference type="EMBL" id="KJY01107.1"/>
    </source>
</evidence>
<comment type="subcellular location">
    <subcellularLocation>
        <location evidence="6">Cytoplasm</location>
    </subcellularLocation>
    <subcellularLocation>
        <location evidence="6">Nucleus</location>
    </subcellularLocation>
</comment>
<keyword evidence="6" id="KW-0539">Nucleus</keyword>
<dbReference type="Gene3D" id="3.20.20.140">
    <property type="entry name" value="Metal-dependent hydrolases"/>
    <property type="match status" value="1"/>
</dbReference>
<dbReference type="GO" id="GO:0046872">
    <property type="term" value="F:metal ion binding"/>
    <property type="evidence" value="ECO:0007669"/>
    <property type="project" value="UniProtKB-KW"/>
</dbReference>
<dbReference type="PANTHER" id="PTHR43114:SF6">
    <property type="entry name" value="ADENINE DEAMINASE"/>
    <property type="match status" value="1"/>
</dbReference>
<evidence type="ECO:0000259" key="7">
    <source>
        <dbReference type="Pfam" id="PF00962"/>
    </source>
</evidence>
<keyword evidence="2" id="KW-0479">Metal-binding</keyword>
<comment type="cofactor">
    <cofactor evidence="1">
        <name>Zn(2+)</name>
        <dbReference type="ChEBI" id="CHEBI:29105"/>
    </cofactor>
</comment>
<dbReference type="PANTHER" id="PTHR43114">
    <property type="entry name" value="ADENINE DEAMINASE"/>
    <property type="match status" value="1"/>
</dbReference>
<comment type="catalytic activity">
    <reaction evidence="6">
        <text>adenine + H2O + H(+) = hypoxanthine + NH4(+)</text>
        <dbReference type="Rhea" id="RHEA:23688"/>
        <dbReference type="ChEBI" id="CHEBI:15377"/>
        <dbReference type="ChEBI" id="CHEBI:15378"/>
        <dbReference type="ChEBI" id="CHEBI:16708"/>
        <dbReference type="ChEBI" id="CHEBI:17368"/>
        <dbReference type="ChEBI" id="CHEBI:28938"/>
        <dbReference type="EC" id="3.5.4.2"/>
    </reaction>
</comment>